<dbReference type="PANTHER" id="PTHR21392">
    <property type="entry name" value="TRNA-URIDINE AMINOCARBOXYPROPYLTRANSFERASE 2"/>
    <property type="match status" value="1"/>
</dbReference>
<proteinExistence type="inferred from homology"/>
<evidence type="ECO:0000256" key="5">
    <source>
        <dbReference type="ARBA" id="ARBA00034489"/>
    </source>
</evidence>
<dbReference type="PANTHER" id="PTHR21392:SF0">
    <property type="entry name" value="TRNA-URIDINE AMINOCARBOXYPROPYLTRANSFERASE 2"/>
    <property type="match status" value="1"/>
</dbReference>
<protein>
    <recommendedName>
        <fullName evidence="1">tRNA-uridine aminocarboxypropyltransferase</fullName>
        <ecNumber evidence="1">2.5.1.25</ecNumber>
    </recommendedName>
</protein>
<dbReference type="InterPro" id="IPR039262">
    <property type="entry name" value="DTWD2/TAPT"/>
</dbReference>
<reference evidence="8" key="1">
    <citation type="submission" date="2016-10" db="EMBL/GenBank/DDBJ databases">
        <authorList>
            <person name="Varghese N."/>
            <person name="Submissions S."/>
        </authorList>
    </citation>
    <scope>NUCLEOTIDE SEQUENCE [LARGE SCALE GENOMIC DNA]</scope>
    <source>
        <strain evidence="8">ATCC 25963</strain>
    </source>
</reference>
<evidence type="ECO:0000259" key="6">
    <source>
        <dbReference type="SMART" id="SM01144"/>
    </source>
</evidence>
<dbReference type="InterPro" id="IPR005636">
    <property type="entry name" value="DTW"/>
</dbReference>
<dbReference type="AlphaFoldDB" id="A0A1I1WZD6"/>
<keyword evidence="3" id="KW-0949">S-adenosyl-L-methionine</keyword>
<dbReference type="OrthoDB" id="268835at2"/>
<dbReference type="GO" id="GO:0008033">
    <property type="term" value="P:tRNA processing"/>
    <property type="evidence" value="ECO:0007669"/>
    <property type="project" value="UniProtKB-KW"/>
</dbReference>
<dbReference type="SMART" id="SM01144">
    <property type="entry name" value="DTW"/>
    <property type="match status" value="1"/>
</dbReference>
<feature type="domain" description="DTW" evidence="6">
    <location>
        <begin position="7"/>
        <end position="196"/>
    </location>
</feature>
<dbReference type="EC" id="2.5.1.25" evidence="1"/>
<keyword evidence="4" id="KW-0819">tRNA processing</keyword>
<name>A0A1I1WZD6_9BACT</name>
<keyword evidence="8" id="KW-1185">Reference proteome</keyword>
<organism evidence="7 8">
    <name type="scientific">Nannocystis exedens</name>
    <dbReference type="NCBI Taxonomy" id="54"/>
    <lineage>
        <taxon>Bacteria</taxon>
        <taxon>Pseudomonadati</taxon>
        <taxon>Myxococcota</taxon>
        <taxon>Polyangia</taxon>
        <taxon>Nannocystales</taxon>
        <taxon>Nannocystaceae</taxon>
        <taxon>Nannocystis</taxon>
    </lineage>
</organism>
<sequence length="208" mass="23065">MSSRKSSRPRCPVCGLHLERCLCAELPVLDLPTRFVFVQHNRERHKPTSTGRAAAAALRAPILWYGAQNEAMETGPLTEPDLDYVVLFPADDAQVAGPELLQTAPGRRRCVVILDGTWHQCSRMARRAAHVADFPKVSLPPGGPSRWGIRHAPRPEAVCTFEAATRLVELLHGPDVARPMERFFLELTARMHAQRGSLPPGHDDDDDD</sequence>
<dbReference type="Pfam" id="PF03942">
    <property type="entry name" value="DTW"/>
    <property type="match status" value="1"/>
</dbReference>
<accession>A0A1I1WZD6</accession>
<dbReference type="RefSeq" id="WP_096329091.1">
    <property type="nucleotide sequence ID" value="NZ_FOMX01000007.1"/>
</dbReference>
<gene>
    <name evidence="7" type="ORF">SAMN02745121_02519</name>
</gene>
<evidence type="ECO:0000256" key="4">
    <source>
        <dbReference type="ARBA" id="ARBA00022694"/>
    </source>
</evidence>
<evidence type="ECO:0000313" key="8">
    <source>
        <dbReference type="Proteomes" id="UP000199400"/>
    </source>
</evidence>
<dbReference type="EMBL" id="FOMX01000007">
    <property type="protein sequence ID" value="SFD98460.1"/>
    <property type="molecule type" value="Genomic_DNA"/>
</dbReference>
<evidence type="ECO:0000256" key="1">
    <source>
        <dbReference type="ARBA" id="ARBA00012386"/>
    </source>
</evidence>
<keyword evidence="2" id="KW-0808">Transferase</keyword>
<dbReference type="Proteomes" id="UP000199400">
    <property type="component" value="Unassembled WGS sequence"/>
</dbReference>
<dbReference type="GO" id="GO:0016432">
    <property type="term" value="F:tRNA-uridine aminocarboxypropyltransferase activity"/>
    <property type="evidence" value="ECO:0007669"/>
    <property type="project" value="UniProtKB-EC"/>
</dbReference>
<evidence type="ECO:0000256" key="3">
    <source>
        <dbReference type="ARBA" id="ARBA00022691"/>
    </source>
</evidence>
<evidence type="ECO:0000256" key="2">
    <source>
        <dbReference type="ARBA" id="ARBA00022679"/>
    </source>
</evidence>
<comment type="similarity">
    <text evidence="5">Belongs to the TDD superfamily. DTWD2 family.</text>
</comment>
<dbReference type="STRING" id="54.SAMN02745121_02519"/>
<evidence type="ECO:0000313" key="7">
    <source>
        <dbReference type="EMBL" id="SFD98460.1"/>
    </source>
</evidence>